<dbReference type="CDD" id="cd06260">
    <property type="entry name" value="DUF820-like"/>
    <property type="match status" value="1"/>
</dbReference>
<accession>A0A1T0CD70</accession>
<evidence type="ECO:0000313" key="3">
    <source>
        <dbReference type="Proteomes" id="UP000191094"/>
    </source>
</evidence>
<dbReference type="OrthoDB" id="26750at2"/>
<reference evidence="2 3" key="1">
    <citation type="submission" date="2017-02" db="EMBL/GenBank/DDBJ databases">
        <title>Draft genome sequence of Moraxella lincolnii CCUG 9405T type strain.</title>
        <authorList>
            <person name="Salva-Serra F."/>
            <person name="Engstrom-Jakobsson H."/>
            <person name="Thorell K."/>
            <person name="Jaen-Luchoro D."/>
            <person name="Gonzales-Siles L."/>
            <person name="Karlsson R."/>
            <person name="Yazdan S."/>
            <person name="Boulund F."/>
            <person name="Johnning A."/>
            <person name="Engstrand L."/>
            <person name="Kristiansson E."/>
            <person name="Moore E."/>
        </authorList>
    </citation>
    <scope>NUCLEOTIDE SEQUENCE [LARGE SCALE GENOMIC DNA]</scope>
    <source>
        <strain evidence="2 3">CCUG 9405</strain>
    </source>
</reference>
<dbReference type="PANTHER" id="PTHR36558">
    <property type="entry name" value="GLR1098 PROTEIN"/>
    <property type="match status" value="1"/>
</dbReference>
<comment type="caution">
    <text evidence="2">The sequence shown here is derived from an EMBL/GenBank/DDBJ whole genome shotgun (WGS) entry which is preliminary data.</text>
</comment>
<dbReference type="InterPro" id="IPR008538">
    <property type="entry name" value="Uma2"/>
</dbReference>
<gene>
    <name evidence="2" type="ORF">B0682_06560</name>
</gene>
<evidence type="ECO:0000313" key="2">
    <source>
        <dbReference type="EMBL" id="OOS20295.1"/>
    </source>
</evidence>
<dbReference type="PANTHER" id="PTHR36558:SF1">
    <property type="entry name" value="RESTRICTION ENDONUCLEASE DOMAIN-CONTAINING PROTEIN-RELATED"/>
    <property type="match status" value="1"/>
</dbReference>
<sequence length="191" mass="21921">MGQLPQSNDISVEQYLTQYANDTYEKWELVDGMVYAMGGASSHHATICLNIASTLKQNLKDKPCKPYMNDLRVNVSNNYYYPDVVVDCGQTHINRMTAEKPLLIIEVLSKSTAFIDRTKKLLDYQEIISLQEYVLIEQTMMKVIIYRRHQQWQGQTYQKGDTVAFASLDLVVPIEAIYEDIVFGDNPLKVL</sequence>
<proteinExistence type="predicted"/>
<evidence type="ECO:0000259" key="1">
    <source>
        <dbReference type="Pfam" id="PF05685"/>
    </source>
</evidence>
<dbReference type="InterPro" id="IPR012296">
    <property type="entry name" value="Nuclease_put_TT1808"/>
</dbReference>
<dbReference type="SUPFAM" id="SSF52980">
    <property type="entry name" value="Restriction endonuclease-like"/>
    <property type="match status" value="1"/>
</dbReference>
<dbReference type="RefSeq" id="WP_078307631.1">
    <property type="nucleotide sequence ID" value="NZ_CP147511.1"/>
</dbReference>
<dbReference type="AlphaFoldDB" id="A0A1T0CD70"/>
<dbReference type="STRING" id="90241.B0682_06560"/>
<dbReference type="Proteomes" id="UP000191094">
    <property type="component" value="Unassembled WGS sequence"/>
</dbReference>
<feature type="domain" description="Putative restriction endonuclease" evidence="1">
    <location>
        <begin position="12"/>
        <end position="163"/>
    </location>
</feature>
<dbReference type="Gene3D" id="3.90.1570.10">
    <property type="entry name" value="tt1808, chain A"/>
    <property type="match status" value="1"/>
</dbReference>
<organism evidence="2 3">
    <name type="scientific">Lwoffella lincolnii</name>
    <dbReference type="NCBI Taxonomy" id="90241"/>
    <lineage>
        <taxon>Bacteria</taxon>
        <taxon>Pseudomonadati</taxon>
        <taxon>Pseudomonadota</taxon>
        <taxon>Gammaproteobacteria</taxon>
        <taxon>Moraxellales</taxon>
        <taxon>Moraxellaceae</taxon>
        <taxon>Lwoffella</taxon>
    </lineage>
</organism>
<dbReference type="Pfam" id="PF05685">
    <property type="entry name" value="Uma2"/>
    <property type="match status" value="1"/>
</dbReference>
<dbReference type="InterPro" id="IPR011335">
    <property type="entry name" value="Restrct_endonuc-II-like"/>
</dbReference>
<protein>
    <recommendedName>
        <fullName evidence="1">Putative restriction endonuclease domain-containing protein</fullName>
    </recommendedName>
</protein>
<keyword evidence="3" id="KW-1185">Reference proteome</keyword>
<dbReference type="EMBL" id="MUYT01000008">
    <property type="protein sequence ID" value="OOS20295.1"/>
    <property type="molecule type" value="Genomic_DNA"/>
</dbReference>
<name>A0A1T0CD70_9GAMM</name>